<organism evidence="1">
    <name type="scientific">Hyperionvirus sp</name>
    <dbReference type="NCBI Taxonomy" id="2487770"/>
    <lineage>
        <taxon>Viruses</taxon>
        <taxon>Varidnaviria</taxon>
        <taxon>Bamfordvirae</taxon>
        <taxon>Nucleocytoviricota</taxon>
        <taxon>Megaviricetes</taxon>
        <taxon>Imitervirales</taxon>
        <taxon>Mimiviridae</taxon>
        <taxon>Klosneuvirinae</taxon>
    </lineage>
</organism>
<gene>
    <name evidence="1" type="ORF">Hyperionvirus2_143</name>
</gene>
<protein>
    <submittedName>
        <fullName evidence="1">Uncharacterized protein</fullName>
    </submittedName>
</protein>
<evidence type="ECO:0000313" key="1">
    <source>
        <dbReference type="EMBL" id="AYV82775.1"/>
    </source>
</evidence>
<name>A0A3G5A6A0_9VIRU</name>
<sequence>MASLRLRSRQEADSSNKYFFGGDSFIETSRSTIFDY</sequence>
<accession>A0A3G5A6A0</accession>
<proteinExistence type="predicted"/>
<reference evidence="1" key="1">
    <citation type="submission" date="2018-10" db="EMBL/GenBank/DDBJ databases">
        <title>Hidden diversity of soil giant viruses.</title>
        <authorList>
            <person name="Schulz F."/>
            <person name="Alteio L."/>
            <person name="Goudeau D."/>
            <person name="Ryan E.M."/>
            <person name="Malmstrom R.R."/>
            <person name="Blanchard J."/>
            <person name="Woyke T."/>
        </authorList>
    </citation>
    <scope>NUCLEOTIDE SEQUENCE</scope>
    <source>
        <strain evidence="1">HYV1</strain>
    </source>
</reference>
<dbReference type="EMBL" id="MK072384">
    <property type="protein sequence ID" value="AYV82775.1"/>
    <property type="molecule type" value="Genomic_DNA"/>
</dbReference>